<sequence length="139" mass="15685">MLDPIKLPLVKKLYKAHYPSAKAKADEVIWVAQHQSAIAALLRLRRVESAQLLTGMLVPPEYRGQGVGAALLDHCAQHHFDSQVFCFAYAHLEAYYAAHHFQRIDPETLPNGLKMAYQRYTVSGKDLIPMQFNLPITCP</sequence>
<feature type="domain" description="N-acetyltransferase" evidence="3">
    <location>
        <begin position="1"/>
        <end position="135"/>
    </location>
</feature>
<dbReference type="InterPro" id="IPR016181">
    <property type="entry name" value="Acyl_CoA_acyltransferase"/>
</dbReference>
<dbReference type="CDD" id="cd04301">
    <property type="entry name" value="NAT_SF"/>
    <property type="match status" value="1"/>
</dbReference>
<dbReference type="PANTHER" id="PTHR43800">
    <property type="entry name" value="PEPTIDYL-LYSINE N-ACETYLTRANSFERASE YJAB"/>
    <property type="match status" value="1"/>
</dbReference>
<accession>A0A7X8TT99</accession>
<dbReference type="GO" id="GO:0016747">
    <property type="term" value="F:acyltransferase activity, transferring groups other than amino-acyl groups"/>
    <property type="evidence" value="ECO:0007669"/>
    <property type="project" value="InterPro"/>
</dbReference>
<dbReference type="InterPro" id="IPR000182">
    <property type="entry name" value="GNAT_dom"/>
</dbReference>
<evidence type="ECO:0000313" key="4">
    <source>
        <dbReference type="EMBL" id="NLS14480.1"/>
    </source>
</evidence>
<dbReference type="PROSITE" id="PS51186">
    <property type="entry name" value="GNAT"/>
    <property type="match status" value="1"/>
</dbReference>
<evidence type="ECO:0000256" key="1">
    <source>
        <dbReference type="ARBA" id="ARBA00022679"/>
    </source>
</evidence>
<proteinExistence type="predicted"/>
<dbReference type="SUPFAM" id="SSF55729">
    <property type="entry name" value="Acyl-CoA N-acyltransferases (Nat)"/>
    <property type="match status" value="1"/>
</dbReference>
<organism evidence="4 5">
    <name type="scientific">Vibrio agarilyticus</name>
    <dbReference type="NCBI Taxonomy" id="2726741"/>
    <lineage>
        <taxon>Bacteria</taxon>
        <taxon>Pseudomonadati</taxon>
        <taxon>Pseudomonadota</taxon>
        <taxon>Gammaproteobacteria</taxon>
        <taxon>Vibrionales</taxon>
        <taxon>Vibrionaceae</taxon>
        <taxon>Vibrio</taxon>
    </lineage>
</organism>
<dbReference type="Gene3D" id="3.40.630.30">
    <property type="match status" value="1"/>
</dbReference>
<protein>
    <submittedName>
        <fullName evidence="4">GNAT family N-acetyltransferase</fullName>
    </submittedName>
</protein>
<dbReference type="Proteomes" id="UP000535589">
    <property type="component" value="Unassembled WGS sequence"/>
</dbReference>
<evidence type="ECO:0000256" key="2">
    <source>
        <dbReference type="ARBA" id="ARBA00023315"/>
    </source>
</evidence>
<dbReference type="RefSeq" id="WP_168837580.1">
    <property type="nucleotide sequence ID" value="NZ_JABAIK010000021.1"/>
</dbReference>
<dbReference type="PANTHER" id="PTHR43800:SF1">
    <property type="entry name" value="PEPTIDYL-LYSINE N-ACETYLTRANSFERASE YJAB"/>
    <property type="match status" value="1"/>
</dbReference>
<name>A0A7X8TT99_9VIBR</name>
<dbReference type="AlphaFoldDB" id="A0A7X8TT99"/>
<evidence type="ECO:0000313" key="5">
    <source>
        <dbReference type="Proteomes" id="UP000535589"/>
    </source>
</evidence>
<keyword evidence="5" id="KW-1185">Reference proteome</keyword>
<reference evidence="4 5" key="1">
    <citation type="submission" date="2020-04" db="EMBL/GenBank/DDBJ databases">
        <title>Vibrio sp. SM6, a novel species isolated from seawater.</title>
        <authorList>
            <person name="Wang X."/>
        </authorList>
    </citation>
    <scope>NUCLEOTIDE SEQUENCE [LARGE SCALE GENOMIC DNA]</scope>
    <source>
        <strain evidence="4 5">SM6</strain>
    </source>
</reference>
<keyword evidence="1 4" id="KW-0808">Transferase</keyword>
<comment type="caution">
    <text evidence="4">The sequence shown here is derived from an EMBL/GenBank/DDBJ whole genome shotgun (WGS) entry which is preliminary data.</text>
</comment>
<gene>
    <name evidence="4" type="ORF">HGP28_16540</name>
</gene>
<keyword evidence="2" id="KW-0012">Acyltransferase</keyword>
<dbReference type="EMBL" id="JABAIK010000021">
    <property type="protein sequence ID" value="NLS14480.1"/>
    <property type="molecule type" value="Genomic_DNA"/>
</dbReference>
<evidence type="ECO:0000259" key="3">
    <source>
        <dbReference type="PROSITE" id="PS51186"/>
    </source>
</evidence>
<dbReference type="Pfam" id="PF13673">
    <property type="entry name" value="Acetyltransf_10"/>
    <property type="match status" value="1"/>
</dbReference>